<keyword evidence="7" id="KW-0325">Glycoprotein</keyword>
<keyword evidence="5 10" id="KW-0378">Hydrolase</keyword>
<dbReference type="Gene3D" id="2.160.20.10">
    <property type="entry name" value="Single-stranded right-handed beta-helix, Pectin lyase-like"/>
    <property type="match status" value="1"/>
</dbReference>
<dbReference type="GO" id="GO:0004650">
    <property type="term" value="F:polygalacturonase activity"/>
    <property type="evidence" value="ECO:0007669"/>
    <property type="project" value="InterPro"/>
</dbReference>
<evidence type="ECO:0000256" key="9">
    <source>
        <dbReference type="ARBA" id="ARBA00023316"/>
    </source>
</evidence>
<dbReference type="InterPro" id="IPR012334">
    <property type="entry name" value="Pectin_lyas_fold"/>
</dbReference>
<evidence type="ECO:0000256" key="3">
    <source>
        <dbReference type="ARBA" id="ARBA00022525"/>
    </source>
</evidence>
<evidence type="ECO:0000256" key="2">
    <source>
        <dbReference type="ARBA" id="ARBA00008834"/>
    </source>
</evidence>
<evidence type="ECO:0000256" key="8">
    <source>
        <dbReference type="ARBA" id="ARBA00023295"/>
    </source>
</evidence>
<organism evidence="12 13">
    <name type="scientific">Cryphonectria parasitica (strain ATCC 38755 / EP155)</name>
    <dbReference type="NCBI Taxonomy" id="660469"/>
    <lineage>
        <taxon>Eukaryota</taxon>
        <taxon>Fungi</taxon>
        <taxon>Dikarya</taxon>
        <taxon>Ascomycota</taxon>
        <taxon>Pezizomycotina</taxon>
        <taxon>Sordariomycetes</taxon>
        <taxon>Sordariomycetidae</taxon>
        <taxon>Diaporthales</taxon>
        <taxon>Cryphonectriaceae</taxon>
        <taxon>Cryphonectria-Endothia species complex</taxon>
        <taxon>Cryphonectria</taxon>
    </lineage>
</organism>
<dbReference type="InterPro" id="IPR011050">
    <property type="entry name" value="Pectin_lyase_fold/virulence"/>
</dbReference>
<reference evidence="12" key="1">
    <citation type="journal article" date="2020" name="Phytopathology">
        <title>Genome sequence of the chestnut blight fungus Cryphonectria parasitica EP155: A fundamental resource for an archetypical invasive plant pathogen.</title>
        <authorList>
            <person name="Crouch J.A."/>
            <person name="Dawe A."/>
            <person name="Aerts A."/>
            <person name="Barry K."/>
            <person name="Churchill A.C.L."/>
            <person name="Grimwood J."/>
            <person name="Hillman B."/>
            <person name="Milgroom M.G."/>
            <person name="Pangilinan J."/>
            <person name="Smith M."/>
            <person name="Salamov A."/>
            <person name="Schmutz J."/>
            <person name="Yadav J."/>
            <person name="Grigoriev I.V."/>
            <person name="Nuss D."/>
        </authorList>
    </citation>
    <scope>NUCLEOTIDE SEQUENCE</scope>
    <source>
        <strain evidence="12">EP155</strain>
    </source>
</reference>
<dbReference type="AlphaFoldDB" id="A0A9P4Y4D9"/>
<dbReference type="EMBL" id="MU032347">
    <property type="protein sequence ID" value="KAF3766316.1"/>
    <property type="molecule type" value="Genomic_DNA"/>
</dbReference>
<dbReference type="GO" id="GO:0071555">
    <property type="term" value="P:cell wall organization"/>
    <property type="evidence" value="ECO:0007669"/>
    <property type="project" value="UniProtKB-KW"/>
</dbReference>
<evidence type="ECO:0000256" key="7">
    <source>
        <dbReference type="ARBA" id="ARBA00023180"/>
    </source>
</evidence>
<keyword evidence="6" id="KW-1015">Disulfide bond</keyword>
<evidence type="ECO:0000313" key="12">
    <source>
        <dbReference type="EMBL" id="KAF3766316.1"/>
    </source>
</evidence>
<keyword evidence="8 10" id="KW-0326">Glycosidase</keyword>
<evidence type="ECO:0000256" key="4">
    <source>
        <dbReference type="ARBA" id="ARBA00022729"/>
    </source>
</evidence>
<dbReference type="PANTHER" id="PTHR31736">
    <property type="match status" value="1"/>
</dbReference>
<dbReference type="Proteomes" id="UP000803844">
    <property type="component" value="Unassembled WGS sequence"/>
</dbReference>
<dbReference type="GeneID" id="63841827"/>
<keyword evidence="9" id="KW-0961">Cell wall biogenesis/degradation</keyword>
<keyword evidence="13" id="KW-1185">Reference proteome</keyword>
<accession>A0A9P4Y4D9</accession>
<dbReference type="InterPro" id="IPR000743">
    <property type="entry name" value="Glyco_hydro_28"/>
</dbReference>
<sequence length="441" mass="46907">MWSPALFLSLLPLVSAQLSGTVGPTTTTASKAAKKVCNILSYGGVASATTDNSAAIASAWAACATGGEVYIPSGSYGLANWVTLTGGTSVSINLEGIIYRTGTAGGNMIYIEHTTDFEFYSANSAGAVQGYGYQFLENGEYGPRILRLYEVTDFSVHDIALVDSPAFHLTLDTCTNGEIYNMIIRGANEGGLDGVDVWGDNIWVHDVEVTNKDECVTVKSPASNILVESIYCNWSGGCAIGSLGADTDIYNIEYNHIYSQNCNQMFMIKSNGGSGTLENCLFDNFMGHTNAYTLDLDADWTDETLAAGNGVQYTNLTFSHWHGTSENGAERPVIRLVCPAEVPCTEIDIDAFYIWTEAEDYELYLCENAYGSGPCLASGSDYTATTTTATVTTMSDYTYTTMPGELSSGLGLTTSIAIPAIPTSFFPGLTPTSALCSNGGC</sequence>
<name>A0A9P4Y4D9_CRYP1</name>
<dbReference type="OrthoDB" id="2268901at2759"/>
<dbReference type="SUPFAM" id="SSF51126">
    <property type="entry name" value="Pectin lyase-like"/>
    <property type="match status" value="1"/>
</dbReference>
<protein>
    <submittedName>
        <fullName evidence="12">Family 28 glycoside hydrolase</fullName>
    </submittedName>
</protein>
<comment type="subcellular location">
    <subcellularLocation>
        <location evidence="1">Secreted</location>
    </subcellularLocation>
</comment>
<gene>
    <name evidence="12" type="ORF">M406DRAFT_60731</name>
</gene>
<dbReference type="GO" id="GO:0046576">
    <property type="term" value="F:rhamnogalacturonan alpha-L-rhamnopyranosyl-(1-&gt;4)-alpha-D-galactopyranosyluronide lyase activity"/>
    <property type="evidence" value="ECO:0007669"/>
    <property type="project" value="UniProtKB-ARBA"/>
</dbReference>
<comment type="similarity">
    <text evidence="2 10">Belongs to the glycosyl hydrolase 28 family.</text>
</comment>
<evidence type="ECO:0000256" key="1">
    <source>
        <dbReference type="ARBA" id="ARBA00004613"/>
    </source>
</evidence>
<evidence type="ECO:0000256" key="5">
    <source>
        <dbReference type="ARBA" id="ARBA00022801"/>
    </source>
</evidence>
<feature type="signal peptide" evidence="11">
    <location>
        <begin position="1"/>
        <end position="16"/>
    </location>
</feature>
<comment type="caution">
    <text evidence="12">The sequence shown here is derived from an EMBL/GenBank/DDBJ whole genome shotgun (WGS) entry which is preliminary data.</text>
</comment>
<dbReference type="GO" id="GO:0005576">
    <property type="term" value="C:extracellular region"/>
    <property type="evidence" value="ECO:0007669"/>
    <property type="project" value="UniProtKB-SubCell"/>
</dbReference>
<keyword evidence="3" id="KW-0964">Secreted</keyword>
<evidence type="ECO:0000256" key="6">
    <source>
        <dbReference type="ARBA" id="ARBA00023157"/>
    </source>
</evidence>
<dbReference type="PANTHER" id="PTHR31736:SF19">
    <property type="entry name" value="PECTIN LYASE SUPERFAMILY PROTEIN-RELATED"/>
    <property type="match status" value="1"/>
</dbReference>
<proteinExistence type="inferred from homology"/>
<keyword evidence="4 11" id="KW-0732">Signal</keyword>
<dbReference type="RefSeq" id="XP_040777277.1">
    <property type="nucleotide sequence ID" value="XM_040924698.1"/>
</dbReference>
<dbReference type="GO" id="GO:0005975">
    <property type="term" value="P:carbohydrate metabolic process"/>
    <property type="evidence" value="ECO:0007669"/>
    <property type="project" value="InterPro"/>
</dbReference>
<evidence type="ECO:0000256" key="11">
    <source>
        <dbReference type="SAM" id="SignalP"/>
    </source>
</evidence>
<evidence type="ECO:0000256" key="10">
    <source>
        <dbReference type="RuleBase" id="RU361169"/>
    </source>
</evidence>
<evidence type="ECO:0000313" key="13">
    <source>
        <dbReference type="Proteomes" id="UP000803844"/>
    </source>
</evidence>
<dbReference type="Pfam" id="PF00295">
    <property type="entry name" value="Glyco_hydro_28"/>
    <property type="match status" value="1"/>
</dbReference>
<feature type="chain" id="PRO_5040284925" evidence="11">
    <location>
        <begin position="17"/>
        <end position="441"/>
    </location>
</feature>